<dbReference type="RefSeq" id="WP_089681725.1">
    <property type="nucleotide sequence ID" value="NZ_FNFO01000003.1"/>
</dbReference>
<dbReference type="EC" id="2.7.13.3" evidence="2"/>
<dbReference type="GO" id="GO:0004673">
    <property type="term" value="F:protein histidine kinase activity"/>
    <property type="evidence" value="ECO:0007669"/>
    <property type="project" value="UniProtKB-EC"/>
</dbReference>
<dbReference type="InterPro" id="IPR005467">
    <property type="entry name" value="His_kinase_dom"/>
</dbReference>
<dbReference type="Pfam" id="PF02518">
    <property type="entry name" value="HATPase_c"/>
    <property type="match status" value="1"/>
</dbReference>
<dbReference type="SUPFAM" id="SSF55785">
    <property type="entry name" value="PYP-like sensor domain (PAS domain)"/>
    <property type="match status" value="1"/>
</dbReference>
<evidence type="ECO:0000256" key="1">
    <source>
        <dbReference type="ARBA" id="ARBA00000085"/>
    </source>
</evidence>
<feature type="transmembrane region" description="Helical" evidence="8">
    <location>
        <begin position="7"/>
        <end position="26"/>
    </location>
</feature>
<dbReference type="EMBL" id="FNFO01000003">
    <property type="protein sequence ID" value="SDK86157.1"/>
    <property type="molecule type" value="Genomic_DNA"/>
</dbReference>
<dbReference type="PANTHER" id="PTHR43065:SF46">
    <property type="entry name" value="C4-DICARBOXYLATE TRANSPORT SENSOR PROTEIN DCTB"/>
    <property type="match status" value="1"/>
</dbReference>
<dbReference type="Gene3D" id="3.30.565.10">
    <property type="entry name" value="Histidine kinase-like ATPase, C-terminal domain"/>
    <property type="match status" value="1"/>
</dbReference>
<dbReference type="InterPro" id="IPR004358">
    <property type="entry name" value="Sig_transdc_His_kin-like_C"/>
</dbReference>
<evidence type="ECO:0000256" key="3">
    <source>
        <dbReference type="ARBA" id="ARBA00022679"/>
    </source>
</evidence>
<dbReference type="InterPro" id="IPR003594">
    <property type="entry name" value="HATPase_dom"/>
</dbReference>
<evidence type="ECO:0000313" key="11">
    <source>
        <dbReference type="Proteomes" id="UP000198510"/>
    </source>
</evidence>
<evidence type="ECO:0000259" key="9">
    <source>
        <dbReference type="PROSITE" id="PS50109"/>
    </source>
</evidence>
<feature type="domain" description="Histidine kinase" evidence="9">
    <location>
        <begin position="232"/>
        <end position="453"/>
    </location>
</feature>
<keyword evidence="5 10" id="KW-0418">Kinase</keyword>
<proteinExistence type="predicted"/>
<evidence type="ECO:0000256" key="7">
    <source>
        <dbReference type="ARBA" id="ARBA00023012"/>
    </source>
</evidence>
<evidence type="ECO:0000313" key="10">
    <source>
        <dbReference type="EMBL" id="SDK86157.1"/>
    </source>
</evidence>
<keyword evidence="6" id="KW-0067">ATP-binding</keyword>
<accession>A0A1G9FCT1</accession>
<evidence type="ECO:0000256" key="4">
    <source>
        <dbReference type="ARBA" id="ARBA00022741"/>
    </source>
</evidence>
<keyword evidence="8" id="KW-0812">Transmembrane</keyword>
<protein>
    <recommendedName>
        <fullName evidence="2">histidine kinase</fullName>
        <ecNumber evidence="2">2.7.13.3</ecNumber>
    </recommendedName>
</protein>
<dbReference type="InterPro" id="IPR036890">
    <property type="entry name" value="HATPase_C_sf"/>
</dbReference>
<name>A0A1G9FCT1_9BACT</name>
<dbReference type="PRINTS" id="PR00344">
    <property type="entry name" value="BCTRLSENSOR"/>
</dbReference>
<keyword evidence="11" id="KW-1185">Reference proteome</keyword>
<dbReference type="OrthoDB" id="1931120at2"/>
<dbReference type="GO" id="GO:0005524">
    <property type="term" value="F:ATP binding"/>
    <property type="evidence" value="ECO:0007669"/>
    <property type="project" value="UniProtKB-KW"/>
</dbReference>
<comment type="catalytic activity">
    <reaction evidence="1">
        <text>ATP + protein L-histidine = ADP + protein N-phospho-L-histidine.</text>
        <dbReference type="EC" id="2.7.13.3"/>
    </reaction>
</comment>
<keyword evidence="3" id="KW-0808">Transferase</keyword>
<feature type="transmembrane region" description="Helical" evidence="8">
    <location>
        <begin position="32"/>
        <end position="51"/>
    </location>
</feature>
<evidence type="ECO:0000256" key="2">
    <source>
        <dbReference type="ARBA" id="ARBA00012438"/>
    </source>
</evidence>
<keyword evidence="4" id="KW-0547">Nucleotide-binding</keyword>
<dbReference type="InterPro" id="IPR035965">
    <property type="entry name" value="PAS-like_dom_sf"/>
</dbReference>
<keyword evidence="8" id="KW-0472">Membrane</keyword>
<dbReference type="Gene3D" id="3.30.450.20">
    <property type="entry name" value="PAS domain"/>
    <property type="match status" value="1"/>
</dbReference>
<keyword evidence="7" id="KW-0902">Two-component regulatory system</keyword>
<evidence type="ECO:0000256" key="6">
    <source>
        <dbReference type="ARBA" id="ARBA00022840"/>
    </source>
</evidence>
<dbReference type="Proteomes" id="UP000198510">
    <property type="component" value="Unassembled WGS sequence"/>
</dbReference>
<evidence type="ECO:0000256" key="5">
    <source>
        <dbReference type="ARBA" id="ARBA00022777"/>
    </source>
</evidence>
<gene>
    <name evidence="10" type="ORF">SAMN05421823_103740</name>
</gene>
<dbReference type="SUPFAM" id="SSF55874">
    <property type="entry name" value="ATPase domain of HSP90 chaperone/DNA topoisomerase II/histidine kinase"/>
    <property type="match status" value="1"/>
</dbReference>
<dbReference type="AlphaFoldDB" id="A0A1G9FCT1"/>
<dbReference type="PANTHER" id="PTHR43065">
    <property type="entry name" value="SENSOR HISTIDINE KINASE"/>
    <property type="match status" value="1"/>
</dbReference>
<keyword evidence="8" id="KW-1133">Transmembrane helix</keyword>
<dbReference type="GO" id="GO:0000160">
    <property type="term" value="P:phosphorelay signal transduction system"/>
    <property type="evidence" value="ECO:0007669"/>
    <property type="project" value="UniProtKB-KW"/>
</dbReference>
<reference evidence="10 11" key="1">
    <citation type="submission" date="2016-10" db="EMBL/GenBank/DDBJ databases">
        <authorList>
            <person name="de Groot N.N."/>
        </authorList>
    </citation>
    <scope>NUCLEOTIDE SEQUENCE [LARGE SCALE GENOMIC DNA]</scope>
    <source>
        <strain evidence="10 11">DSM 25186</strain>
    </source>
</reference>
<dbReference type="PROSITE" id="PS50109">
    <property type="entry name" value="HIS_KIN"/>
    <property type="match status" value="1"/>
</dbReference>
<dbReference type="SMART" id="SM00387">
    <property type="entry name" value="HATPase_c"/>
    <property type="match status" value="1"/>
</dbReference>
<evidence type="ECO:0000256" key="8">
    <source>
        <dbReference type="SAM" id="Phobius"/>
    </source>
</evidence>
<dbReference type="STRING" id="1075417.SAMN05421823_103740"/>
<dbReference type="CDD" id="cd00075">
    <property type="entry name" value="HATPase"/>
    <property type="match status" value="1"/>
</dbReference>
<organism evidence="10 11">
    <name type="scientific">Catalinimonas alkaloidigena</name>
    <dbReference type="NCBI Taxonomy" id="1075417"/>
    <lineage>
        <taxon>Bacteria</taxon>
        <taxon>Pseudomonadati</taxon>
        <taxon>Bacteroidota</taxon>
        <taxon>Cytophagia</taxon>
        <taxon>Cytophagales</taxon>
        <taxon>Catalimonadaceae</taxon>
        <taxon>Catalinimonas</taxon>
    </lineage>
</organism>
<sequence length="453" mass="51463">MAFNRFRWGILIRVGLILLLGFAAVLTTQTHFWLVAGWLGLFAALLTGELIRYVERTQRDLGNFLLSIRQGDFTGNYRRRARNLHEELIGQAFQDIMQVFQQLRRERESEHLYLQTIVQHVGVALLCFDAAGEIRLMNEAARQLFRRPYLKNIQNLREVADHAPALTAVLERLPSGQRELVRLVMQGQLMNLSVQATELKLEGEWLKLVSFQDIRSELEAQEVESWQKLIRVLTHEIMNSVIPIATLASVTHQMVEGMVPASPGKTTLDEEETTDLLESLRTIEKRSKGMAHFVEDYRSLTQMPVPVFTDVEVLALFRRVIALHRPRLEAQQVALKLQVTPETLRVTADPELLEQVLINLMLNALDALQAWPSPVLWLVGYVQPNGRVALQVKDNGPGIPPNLLEQVFVPFFTTKKNGSGVGLSLSRQIMRLHRGSLQVQSEPEKGTVVTLHF</sequence>